<dbReference type="Proteomes" id="UP000186817">
    <property type="component" value="Unassembled WGS sequence"/>
</dbReference>
<dbReference type="AlphaFoldDB" id="A0A1Q9CM94"/>
<keyword evidence="1" id="KW-0863">Zinc-finger</keyword>
<dbReference type="SUPFAM" id="SSF57850">
    <property type="entry name" value="RING/U-box"/>
    <property type="match status" value="1"/>
</dbReference>
<evidence type="ECO:0000259" key="3">
    <source>
        <dbReference type="PROSITE" id="PS50089"/>
    </source>
</evidence>
<accession>A0A1Q9CM94</accession>
<proteinExistence type="predicted"/>
<reference evidence="4 5" key="1">
    <citation type="submission" date="2016-02" db="EMBL/GenBank/DDBJ databases">
        <title>Genome analysis of coral dinoflagellate symbionts highlights evolutionary adaptations to a symbiotic lifestyle.</title>
        <authorList>
            <person name="Aranda M."/>
            <person name="Li Y."/>
            <person name="Liew Y.J."/>
            <person name="Baumgarten S."/>
            <person name="Simakov O."/>
            <person name="Wilson M."/>
            <person name="Piel J."/>
            <person name="Ashoor H."/>
            <person name="Bougouffa S."/>
            <person name="Bajic V.B."/>
            <person name="Ryu T."/>
            <person name="Ravasi T."/>
            <person name="Bayer T."/>
            <person name="Micklem G."/>
            <person name="Kim H."/>
            <person name="Bhak J."/>
            <person name="Lajeunesse T.C."/>
            <person name="Voolstra C.R."/>
        </authorList>
    </citation>
    <scope>NUCLEOTIDE SEQUENCE [LARGE SCALE GENOMIC DNA]</scope>
    <source>
        <strain evidence="4 5">CCMP2467</strain>
    </source>
</reference>
<keyword evidence="5" id="KW-1185">Reference proteome</keyword>
<keyword evidence="1" id="KW-0862">Zinc</keyword>
<dbReference type="InterPro" id="IPR001841">
    <property type="entry name" value="Znf_RING"/>
</dbReference>
<feature type="region of interest" description="Disordered" evidence="2">
    <location>
        <begin position="370"/>
        <end position="390"/>
    </location>
</feature>
<feature type="region of interest" description="Disordered" evidence="2">
    <location>
        <begin position="552"/>
        <end position="573"/>
    </location>
</feature>
<evidence type="ECO:0000313" key="5">
    <source>
        <dbReference type="Proteomes" id="UP000186817"/>
    </source>
</evidence>
<name>A0A1Q9CM94_SYMMI</name>
<keyword evidence="1" id="KW-0479">Metal-binding</keyword>
<feature type="domain" description="RING-type" evidence="3">
    <location>
        <begin position="653"/>
        <end position="688"/>
    </location>
</feature>
<protein>
    <recommendedName>
        <fullName evidence="3">RING-type domain-containing protein</fullName>
    </recommendedName>
</protein>
<sequence>MSYALLQNTTQIIRFRTRAWMIPMLTLAKRQELPYPDKITRASPTHGEYAGHDNVMFVSPCNAEELHALDIPFGDFLLEKAAFLRMSCSERQQVQNLASKVVVVYMNLRESGYFGHAIDNVLPRVFAVVGGARRSGHRVSLVLPPLGRRSMSENTKLLCKFLGLELLQRVPLEPHRVVGISGVAAWSRELRQSFQQALRNSPLLGPQPAVTCRDGLAPLAPLSGNATNSLSSALSQCAACNTGLSLSGNASAGIFLGRHGGTRNARPVEGAQLLEEAFRRRKFLVYADAGAVSLLELARSLYGSCRLAGFSGTAMANLIFLPPRASVTEFNPYLLYANYWQWSYALDYCYCQLAIPQSITAEEAETWSSKALAEPNSDAPERRDTGGPGVSEETHLVHFSVGERLVYSFRCLEQRLAAKYKAQPQIRKVVVTDEQARALLQLCTCADETTAGSLGKDAEDYGAEVAQRLLESVVGHWKSKSADAVLADAQQNDFELRLKAFKTLGTSVEGYEREVLLACAHSGTEQLKLLLEASEDPPVEARLRRLAQAAVEGELPAKAPRTRSAPPHSAPSLGEACSEVATLHRPTRHGCGFCNQITDEGRETLARLRLASGRAVAAERRAAQRVRVAGTLATLSGLHLRPVPEELRSEKVCLCCKEDGGKLLLFPCGHTAHAACLGRMNGRCPDCQLGLEEDEAVSLDALPSMTGKRLCRFSSKIAAVASELKRIVSRDEGKGTAQCVLVCQWSSALVQLEAAITEEGMTPLVQRAESADTPEHADKRIILLAPDFVQNLGKASVQAIWRERLLAPCSVRHVLIMNVLHSPAKRHEWERKILGLARMESSVGIVPAVVLHRFVVHGTVEEDLVTSQP</sequence>
<dbReference type="PROSITE" id="PS50089">
    <property type="entry name" value="ZF_RING_2"/>
    <property type="match status" value="1"/>
</dbReference>
<evidence type="ECO:0000313" key="4">
    <source>
        <dbReference type="EMBL" id="OLP84059.1"/>
    </source>
</evidence>
<organism evidence="4 5">
    <name type="scientific">Symbiodinium microadriaticum</name>
    <name type="common">Dinoflagellate</name>
    <name type="synonym">Zooxanthella microadriatica</name>
    <dbReference type="NCBI Taxonomy" id="2951"/>
    <lineage>
        <taxon>Eukaryota</taxon>
        <taxon>Sar</taxon>
        <taxon>Alveolata</taxon>
        <taxon>Dinophyceae</taxon>
        <taxon>Suessiales</taxon>
        <taxon>Symbiodiniaceae</taxon>
        <taxon>Symbiodinium</taxon>
    </lineage>
</organism>
<dbReference type="GO" id="GO:0008270">
    <property type="term" value="F:zinc ion binding"/>
    <property type="evidence" value="ECO:0007669"/>
    <property type="project" value="UniProtKB-KW"/>
</dbReference>
<comment type="caution">
    <text evidence="4">The sequence shown here is derived from an EMBL/GenBank/DDBJ whole genome shotgun (WGS) entry which is preliminary data.</text>
</comment>
<evidence type="ECO:0000256" key="1">
    <source>
        <dbReference type="PROSITE-ProRule" id="PRU00175"/>
    </source>
</evidence>
<dbReference type="EMBL" id="LSRX01001071">
    <property type="protein sequence ID" value="OLP84059.1"/>
    <property type="molecule type" value="Genomic_DNA"/>
</dbReference>
<dbReference type="OrthoDB" id="417119at2759"/>
<evidence type="ECO:0000256" key="2">
    <source>
        <dbReference type="SAM" id="MobiDB-lite"/>
    </source>
</evidence>
<gene>
    <name evidence="4" type="ORF">AK812_SmicGene35103</name>
</gene>